<dbReference type="EMBL" id="JDST02000042">
    <property type="protein sequence ID" value="KFB76862.1"/>
    <property type="molecule type" value="Genomic_DNA"/>
</dbReference>
<evidence type="ECO:0000259" key="3">
    <source>
        <dbReference type="PROSITE" id="PS50883"/>
    </source>
</evidence>
<name>A0A080M6D9_9PROT</name>
<keyword evidence="5" id="KW-0378">Hydrolase</keyword>
<proteinExistence type="predicted"/>
<dbReference type="InterPro" id="IPR000160">
    <property type="entry name" value="GGDEF_dom"/>
</dbReference>
<dbReference type="SMART" id="SM00091">
    <property type="entry name" value="PAS"/>
    <property type="match status" value="2"/>
</dbReference>
<dbReference type="PROSITE" id="PS50887">
    <property type="entry name" value="GGDEF"/>
    <property type="match status" value="1"/>
</dbReference>
<dbReference type="InterPro" id="IPR035965">
    <property type="entry name" value="PAS-like_dom_sf"/>
</dbReference>
<keyword evidence="6" id="KW-1185">Reference proteome</keyword>
<sequence length="723" mass="80794">MPSVHIGSDPVKASHPMIDQTARQTIDERGLRKLFDALPSGFALHEILLDGEGQPCDYRFIDVNPAFEAITGLSRSRLVGRRVREVLPQLEPQWIERYGEVALTGDSQQFDDFSAELERYYRVTAYCPEIGRFAVIVDDITAIRRSEESLRQAAKVFELTRDGVAITDASARILAVNHAFTQITGYTSEEAIGQNAGILKSGHHDEAFYRMVWNELTSTGFWQGELCNRRKTGETYPQWLTISAVHNEYGQIERYIGVFTDISRLRNAEAHAEFVAYHDTLTKLPNRSLLNIRFEHALARAQRHHHKMALLIFDLDLFKNINDSFGHEFGDVLLVAVTERFKLRLRDEDTLVRVHGDEFAVLMEEIEVAADAAVVASDLLKALEAPFRIAGSDEIYLSASVGISISPDDGSDPALLLRNADTAVNLAKAQGGKTFCFYTEALTKRTLERMHLESRLRRAIDLGHLLLHYQPLIEARSGAVIGAEALLRWYDPEQGMIAPIHFIPVAEDCGLIAPIGAWVLATACRQMRAWLDAGRALRTIAVNISPRQFFLQDVPELLRQTLADSGLDARFLELEITEGILIEHGERAVAILNRIRALGVRLSIDDFGTGYSSLSYLKRFTIDKLKIDRSFIRDVITDTSDAEIAATIIAMAHSLSLSVVAEGVETAEQLAFLEEHGCDYYQGYFFSRPLAAECFPESVENSGIVRGHPSTEGTPMFTIRSAN</sequence>
<dbReference type="Pfam" id="PF13188">
    <property type="entry name" value="PAS_8"/>
    <property type="match status" value="1"/>
</dbReference>
<dbReference type="SUPFAM" id="SSF55785">
    <property type="entry name" value="PYP-like sensor domain (PAS domain)"/>
    <property type="match status" value="2"/>
</dbReference>
<dbReference type="EC" id="3.1.4.52" evidence="5"/>
<dbReference type="Gene3D" id="3.30.450.20">
    <property type="entry name" value="PAS domain"/>
    <property type="match status" value="2"/>
</dbReference>
<dbReference type="SMART" id="SM00052">
    <property type="entry name" value="EAL"/>
    <property type="match status" value="1"/>
</dbReference>
<reference evidence="5" key="1">
    <citation type="submission" date="2014-02" db="EMBL/GenBank/DDBJ databases">
        <title>Expanding our view of genomic diversity in Candidatus Accumulibacter clades.</title>
        <authorList>
            <person name="Skennerton C.T."/>
            <person name="Barr J.J."/>
            <person name="Slater F.R."/>
            <person name="Bond P.L."/>
            <person name="Tyson G.W."/>
        </authorList>
    </citation>
    <scope>NUCLEOTIDE SEQUENCE [LARGE SCALE GENOMIC DNA]</scope>
</reference>
<evidence type="ECO:0000313" key="5">
    <source>
        <dbReference type="EMBL" id="KFB76862.1"/>
    </source>
</evidence>
<dbReference type="Gene3D" id="3.20.20.450">
    <property type="entry name" value="EAL domain"/>
    <property type="match status" value="1"/>
</dbReference>
<feature type="domain" description="PAS" evidence="1">
    <location>
        <begin position="47"/>
        <end position="93"/>
    </location>
</feature>
<dbReference type="FunFam" id="3.20.20.450:FF:000001">
    <property type="entry name" value="Cyclic di-GMP phosphodiesterase yahA"/>
    <property type="match status" value="1"/>
</dbReference>
<dbReference type="NCBIfam" id="TIGR00229">
    <property type="entry name" value="sensory_box"/>
    <property type="match status" value="2"/>
</dbReference>
<dbReference type="Pfam" id="PF13426">
    <property type="entry name" value="PAS_9"/>
    <property type="match status" value="1"/>
</dbReference>
<dbReference type="SMART" id="SM00267">
    <property type="entry name" value="GGDEF"/>
    <property type="match status" value="1"/>
</dbReference>
<dbReference type="NCBIfam" id="TIGR00254">
    <property type="entry name" value="GGDEF"/>
    <property type="match status" value="1"/>
</dbReference>
<dbReference type="CDD" id="cd01949">
    <property type="entry name" value="GGDEF"/>
    <property type="match status" value="1"/>
</dbReference>
<feature type="domain" description="GGDEF" evidence="4">
    <location>
        <begin position="306"/>
        <end position="440"/>
    </location>
</feature>
<dbReference type="SMART" id="SM00086">
    <property type="entry name" value="PAC"/>
    <property type="match status" value="1"/>
</dbReference>
<dbReference type="AlphaFoldDB" id="A0A080M6D9"/>
<dbReference type="SUPFAM" id="SSF141868">
    <property type="entry name" value="EAL domain-like"/>
    <property type="match status" value="1"/>
</dbReference>
<protein>
    <submittedName>
        <fullName evidence="5">Cyclic di-GMP phosphodiesterase Gmr</fullName>
        <ecNumber evidence="5">3.1.4.52</ecNumber>
    </submittedName>
</protein>
<dbReference type="InterPro" id="IPR001610">
    <property type="entry name" value="PAC"/>
</dbReference>
<dbReference type="PROSITE" id="PS50112">
    <property type="entry name" value="PAS"/>
    <property type="match status" value="2"/>
</dbReference>
<gene>
    <name evidence="5" type="primary">gmr_10</name>
    <name evidence="5" type="ORF">AW06_002048</name>
</gene>
<dbReference type="PROSITE" id="PS50883">
    <property type="entry name" value="EAL"/>
    <property type="match status" value="1"/>
</dbReference>
<dbReference type="Gene3D" id="3.30.70.270">
    <property type="match status" value="1"/>
</dbReference>
<dbReference type="PROSITE" id="PS50113">
    <property type="entry name" value="PAC"/>
    <property type="match status" value="1"/>
</dbReference>
<evidence type="ECO:0000259" key="2">
    <source>
        <dbReference type="PROSITE" id="PS50113"/>
    </source>
</evidence>
<dbReference type="STRING" id="1453999.AW06_002048"/>
<dbReference type="InterPro" id="IPR029787">
    <property type="entry name" value="Nucleotide_cyclase"/>
</dbReference>
<feature type="domain" description="EAL" evidence="3">
    <location>
        <begin position="449"/>
        <end position="703"/>
    </location>
</feature>
<dbReference type="InterPro" id="IPR001633">
    <property type="entry name" value="EAL_dom"/>
</dbReference>
<dbReference type="CDD" id="cd01948">
    <property type="entry name" value="EAL"/>
    <property type="match status" value="1"/>
</dbReference>
<feature type="domain" description="PAS" evidence="1">
    <location>
        <begin position="149"/>
        <end position="195"/>
    </location>
</feature>
<dbReference type="SUPFAM" id="SSF55073">
    <property type="entry name" value="Nucleotide cyclase"/>
    <property type="match status" value="1"/>
</dbReference>
<feature type="domain" description="PAC" evidence="2">
    <location>
        <begin position="222"/>
        <end position="274"/>
    </location>
</feature>
<dbReference type="GO" id="GO:0071111">
    <property type="term" value="F:cyclic-guanylate-specific phosphodiesterase activity"/>
    <property type="evidence" value="ECO:0007669"/>
    <property type="project" value="UniProtKB-EC"/>
</dbReference>
<dbReference type="InterPro" id="IPR035919">
    <property type="entry name" value="EAL_sf"/>
</dbReference>
<dbReference type="InterPro" id="IPR000014">
    <property type="entry name" value="PAS"/>
</dbReference>
<dbReference type="Pfam" id="PF00563">
    <property type="entry name" value="EAL"/>
    <property type="match status" value="1"/>
</dbReference>
<accession>A0A080M6D9</accession>
<dbReference type="InterPro" id="IPR043128">
    <property type="entry name" value="Rev_trsase/Diguanyl_cyclase"/>
</dbReference>
<organism evidence="5 6">
    <name type="scientific">Candidatus Accumulibacter cognatus</name>
    <dbReference type="NCBI Taxonomy" id="2954383"/>
    <lineage>
        <taxon>Bacteria</taxon>
        <taxon>Pseudomonadati</taxon>
        <taxon>Pseudomonadota</taxon>
        <taxon>Betaproteobacteria</taxon>
        <taxon>Candidatus Accumulibacter</taxon>
    </lineage>
</organism>
<dbReference type="InterPro" id="IPR052155">
    <property type="entry name" value="Biofilm_reg_signaling"/>
</dbReference>
<dbReference type="CDD" id="cd00130">
    <property type="entry name" value="PAS"/>
    <property type="match status" value="2"/>
</dbReference>
<comment type="caution">
    <text evidence="5">The sequence shown here is derived from an EMBL/GenBank/DDBJ whole genome shotgun (WGS) entry which is preliminary data.</text>
</comment>
<dbReference type="PANTHER" id="PTHR44757">
    <property type="entry name" value="DIGUANYLATE CYCLASE DGCP"/>
    <property type="match status" value="1"/>
</dbReference>
<dbReference type="Proteomes" id="UP000021315">
    <property type="component" value="Unassembled WGS sequence"/>
</dbReference>
<evidence type="ECO:0000259" key="4">
    <source>
        <dbReference type="PROSITE" id="PS50887"/>
    </source>
</evidence>
<evidence type="ECO:0000313" key="6">
    <source>
        <dbReference type="Proteomes" id="UP000021315"/>
    </source>
</evidence>
<dbReference type="Pfam" id="PF00990">
    <property type="entry name" value="GGDEF"/>
    <property type="match status" value="1"/>
</dbReference>
<dbReference type="InterPro" id="IPR000700">
    <property type="entry name" value="PAS-assoc_C"/>
</dbReference>
<evidence type="ECO:0000259" key="1">
    <source>
        <dbReference type="PROSITE" id="PS50112"/>
    </source>
</evidence>
<dbReference type="PANTHER" id="PTHR44757:SF2">
    <property type="entry name" value="BIOFILM ARCHITECTURE MAINTENANCE PROTEIN MBAA"/>
    <property type="match status" value="1"/>
</dbReference>